<accession>A0A226QMS8</accession>
<keyword evidence="1" id="KW-0540">Nuclease</keyword>
<reference evidence="7 8" key="1">
    <citation type="submission" date="2017-04" db="EMBL/GenBank/DDBJ databases">
        <title>The genome sequence of Parageobacillus galactosidasius DSM 18751.</title>
        <authorList>
            <person name="Ramaloko W.T."/>
            <person name="Koen N."/>
            <person name="Polliack S."/>
            <person name="Aliyu H."/>
            <person name="Lebre P."/>
            <person name="Mohr T."/>
            <person name="Oswald F."/>
            <person name="Zwick M."/>
            <person name="Neumann A."/>
            <person name="Syldatk C."/>
            <person name="Cowan D."/>
            <person name="De Maayer P."/>
        </authorList>
    </citation>
    <scope>NUCLEOTIDE SEQUENCE [LARGE SCALE GENOMIC DNA]</scope>
    <source>
        <strain evidence="7 8">DSM 18751</strain>
    </source>
</reference>
<dbReference type="GO" id="GO:0016787">
    <property type="term" value="F:hydrolase activity"/>
    <property type="evidence" value="ECO:0007669"/>
    <property type="project" value="UniProtKB-KW"/>
</dbReference>
<evidence type="ECO:0000256" key="4">
    <source>
        <dbReference type="ARBA" id="ARBA00022769"/>
    </source>
</evidence>
<organism evidence="7 8">
    <name type="scientific">Parageobacillus galactosidasius</name>
    <dbReference type="NCBI Taxonomy" id="883812"/>
    <lineage>
        <taxon>Bacteria</taxon>
        <taxon>Bacillati</taxon>
        <taxon>Bacillota</taxon>
        <taxon>Bacilli</taxon>
        <taxon>Bacillales</taxon>
        <taxon>Anoxybacillaceae</taxon>
        <taxon>Parageobacillus</taxon>
    </lineage>
</organism>
<evidence type="ECO:0000256" key="5">
    <source>
        <dbReference type="ARBA" id="ARBA00022801"/>
    </source>
</evidence>
<dbReference type="EMBL" id="NDYL01000001">
    <property type="protein sequence ID" value="OXB93665.1"/>
    <property type="molecule type" value="Genomic_DNA"/>
</dbReference>
<gene>
    <name evidence="7" type="ORF">B9L23_01445</name>
</gene>
<keyword evidence="5" id="KW-0378">Hydrolase</keyword>
<dbReference type="GO" id="GO:0009411">
    <property type="term" value="P:response to UV"/>
    <property type="evidence" value="ECO:0007669"/>
    <property type="project" value="InterPro"/>
</dbReference>
<comment type="caution">
    <text evidence="7">The sequence shown here is derived from an EMBL/GenBank/DDBJ whole genome shotgun (WGS) entry which is preliminary data.</text>
</comment>
<evidence type="ECO:0000313" key="8">
    <source>
        <dbReference type="Proteomes" id="UP000198394"/>
    </source>
</evidence>
<proteinExistence type="predicted"/>
<evidence type="ECO:0000256" key="2">
    <source>
        <dbReference type="ARBA" id="ARBA00022759"/>
    </source>
</evidence>
<dbReference type="GO" id="GO:0004519">
    <property type="term" value="F:endonuclease activity"/>
    <property type="evidence" value="ECO:0007669"/>
    <property type="project" value="UniProtKB-KW"/>
</dbReference>
<keyword evidence="4" id="KW-0228">DNA excision</keyword>
<dbReference type="InterPro" id="IPR036237">
    <property type="entry name" value="Xyl_isomerase-like_sf"/>
</dbReference>
<keyword evidence="6" id="KW-0234">DNA repair</keyword>
<evidence type="ECO:0000256" key="6">
    <source>
        <dbReference type="ARBA" id="ARBA00023204"/>
    </source>
</evidence>
<evidence type="ECO:0000256" key="1">
    <source>
        <dbReference type="ARBA" id="ARBA00022722"/>
    </source>
</evidence>
<dbReference type="PANTHER" id="PTHR31290:SF5">
    <property type="entry name" value="UV-DAMAGE ENDONUCLEASE"/>
    <property type="match status" value="1"/>
</dbReference>
<evidence type="ECO:0000256" key="3">
    <source>
        <dbReference type="ARBA" id="ARBA00022763"/>
    </source>
</evidence>
<dbReference type="Gene3D" id="3.20.20.150">
    <property type="entry name" value="Divalent-metal-dependent TIM barrel enzymes"/>
    <property type="match status" value="1"/>
</dbReference>
<dbReference type="Proteomes" id="UP000198394">
    <property type="component" value="Unassembled WGS sequence"/>
</dbReference>
<name>A0A226QMS8_9BACL</name>
<evidence type="ECO:0000313" key="7">
    <source>
        <dbReference type="EMBL" id="OXB93665.1"/>
    </source>
</evidence>
<dbReference type="InterPro" id="IPR004601">
    <property type="entry name" value="UvdE"/>
</dbReference>
<dbReference type="RefSeq" id="WP_089096743.1">
    <property type="nucleotide sequence ID" value="NZ_NDYL01000001.1"/>
</dbReference>
<dbReference type="Pfam" id="PF03851">
    <property type="entry name" value="UvdE"/>
    <property type="match status" value="1"/>
</dbReference>
<dbReference type="SUPFAM" id="SSF51658">
    <property type="entry name" value="Xylose isomerase-like"/>
    <property type="match status" value="1"/>
</dbReference>
<keyword evidence="3" id="KW-0227">DNA damage</keyword>
<dbReference type="AlphaFoldDB" id="A0A226QMS8"/>
<dbReference type="GO" id="GO:0006289">
    <property type="term" value="P:nucleotide-excision repair"/>
    <property type="evidence" value="ECO:0007669"/>
    <property type="project" value="InterPro"/>
</dbReference>
<dbReference type="NCBIfam" id="TIGR00629">
    <property type="entry name" value="uvde"/>
    <property type="match status" value="1"/>
</dbReference>
<protein>
    <submittedName>
        <fullName evidence="7">UV damage endonuclease UvsE</fullName>
    </submittedName>
</protein>
<keyword evidence="2 7" id="KW-0255">Endonuclease</keyword>
<keyword evidence="8" id="KW-1185">Reference proteome</keyword>
<sequence length="322" mass="38343">MTIVRLGYVAMSVHLQNCSPSQTMTFAQFQKIHDRDEAIKKLERIAISNLHNCLRLLKHNKVHDIRFFRFSSRLIPLANHEALDDWDYMRMLEQPLADIAQFLQMYPMRIDFHLDHFVILNTTDRNIFETSLKTLRMHEALLKGMKVNPQHRCVLHIGGGYNDKEKALEQFIYNWGYISNELQRMIMLENDDKVFTVRDTLYLCEKLGIPFVFDLHHHFANHEEEEDWRKEWDRIVNTWKYSPLPMKMHISSPKSDKEFRAHHDFVDAQLFLSFLHEIKGTVEQLDCMIEAKQKDEALFHLVSNLRSFPEIEWIDGASFLIR</sequence>
<dbReference type="PANTHER" id="PTHR31290">
    <property type="entry name" value="UV-DAMAGE ENDONUCLEASE"/>
    <property type="match status" value="1"/>
</dbReference>